<dbReference type="GO" id="GO:0005886">
    <property type="term" value="C:plasma membrane"/>
    <property type="evidence" value="ECO:0007669"/>
    <property type="project" value="TreeGrafter"/>
</dbReference>
<proteinExistence type="predicted"/>
<keyword evidence="3 9" id="KW-0808">Transferase</keyword>
<accession>A0A0A1ZU63</accession>
<dbReference type="AlphaFoldDB" id="A0A0A1ZU63"/>
<keyword evidence="2" id="KW-0328">Glycosyltransferase</keyword>
<evidence type="ECO:0000259" key="8">
    <source>
        <dbReference type="Pfam" id="PF00535"/>
    </source>
</evidence>
<evidence type="ECO:0000256" key="7">
    <source>
        <dbReference type="SAM" id="Phobius"/>
    </source>
</evidence>
<evidence type="ECO:0000313" key="9">
    <source>
        <dbReference type="EMBL" id="KGF93107.1"/>
    </source>
</evidence>
<dbReference type="GO" id="GO:0016757">
    <property type="term" value="F:glycosyltransferase activity"/>
    <property type="evidence" value="ECO:0007669"/>
    <property type="project" value="UniProtKB-KW"/>
</dbReference>
<dbReference type="RefSeq" id="WP_032513050.1">
    <property type="nucleotide sequence ID" value="NZ_JNAJ01000004.1"/>
</dbReference>
<name>A0A0A1ZU63_PROMR</name>
<dbReference type="Gene3D" id="3.90.550.10">
    <property type="entry name" value="Spore Coat Polysaccharide Biosynthesis Protein SpsA, Chain A"/>
    <property type="match status" value="1"/>
</dbReference>
<dbReference type="EMBL" id="JNAJ01000004">
    <property type="protein sequence ID" value="KGF93107.1"/>
    <property type="molecule type" value="Genomic_DNA"/>
</dbReference>
<dbReference type="OrthoDB" id="9807778at2"/>
<dbReference type="PANTHER" id="PTHR48090:SF1">
    <property type="entry name" value="PROPHAGE BACTOPRENOL GLUCOSYL TRANSFERASE HOMOLOG"/>
    <property type="match status" value="1"/>
</dbReference>
<evidence type="ECO:0000313" key="10">
    <source>
        <dbReference type="Proteomes" id="UP000030491"/>
    </source>
</evidence>
<dbReference type="InterPro" id="IPR029044">
    <property type="entry name" value="Nucleotide-diphossugar_trans"/>
</dbReference>
<dbReference type="InterPro" id="IPR001173">
    <property type="entry name" value="Glyco_trans_2-like"/>
</dbReference>
<keyword evidence="6 7" id="KW-0472">Membrane</keyword>
<comment type="caution">
    <text evidence="9">The sequence shown here is derived from an EMBL/GenBank/DDBJ whole genome shotgun (WGS) entry which is preliminary data.</text>
</comment>
<dbReference type="Proteomes" id="UP000030491">
    <property type="component" value="Unassembled WGS sequence"/>
</dbReference>
<evidence type="ECO:0000256" key="1">
    <source>
        <dbReference type="ARBA" id="ARBA00004141"/>
    </source>
</evidence>
<feature type="transmembrane region" description="Helical" evidence="7">
    <location>
        <begin position="267"/>
        <end position="295"/>
    </location>
</feature>
<comment type="subcellular location">
    <subcellularLocation>
        <location evidence="1">Membrane</location>
        <topology evidence="1">Multi-pass membrane protein</topology>
    </subcellularLocation>
</comment>
<dbReference type="CDD" id="cd04187">
    <property type="entry name" value="DPM1_like_bac"/>
    <property type="match status" value="1"/>
</dbReference>
<protein>
    <submittedName>
        <fullName evidence="9">Glycosyltransferase</fullName>
    </submittedName>
</protein>
<keyword evidence="4 7" id="KW-0812">Transmembrane</keyword>
<organism evidence="9 10">
    <name type="scientific">Prochlorococcus marinus str. MIT 9116</name>
    <dbReference type="NCBI Taxonomy" id="167544"/>
    <lineage>
        <taxon>Bacteria</taxon>
        <taxon>Bacillati</taxon>
        <taxon>Cyanobacteriota</taxon>
        <taxon>Cyanophyceae</taxon>
        <taxon>Synechococcales</taxon>
        <taxon>Prochlorococcaceae</taxon>
        <taxon>Prochlorococcus</taxon>
    </lineage>
</organism>
<gene>
    <name evidence="9" type="ORF">EU93_0282</name>
</gene>
<evidence type="ECO:0000256" key="3">
    <source>
        <dbReference type="ARBA" id="ARBA00022679"/>
    </source>
</evidence>
<dbReference type="InterPro" id="IPR050256">
    <property type="entry name" value="Glycosyltransferase_2"/>
</dbReference>
<dbReference type="SUPFAM" id="SSF53448">
    <property type="entry name" value="Nucleotide-diphospho-sugar transferases"/>
    <property type="match status" value="1"/>
</dbReference>
<dbReference type="Pfam" id="PF00535">
    <property type="entry name" value="Glycos_transf_2"/>
    <property type="match status" value="1"/>
</dbReference>
<feature type="transmembrane region" description="Helical" evidence="7">
    <location>
        <begin position="233"/>
        <end position="255"/>
    </location>
</feature>
<sequence length="315" mass="35886">MYNTISYVIPIFNEELNIPIIIKKIIEAFNKNNLKNFEIVFIDDGSSDKSVSIIKSYIKDGINIKCICLTRNFGHQEALTAGLAYANSDLIAILDGDLQDPPLVINEFIKTAEKGYDVIYGIRKKRKESILKRISYKFFYKILSSLSNIYIPIDSGDFCLMTNNALKKLNDLPEKNRFIRGLRSYIGLRQLGIPYERESRYAGSPKYNFRKLLRLASDGIFNFSDRPLKITSAFGFLVSLVSLLIMLILIIQNILTIKILGFSPNDVPGYTSIIVSIFFVSGVQLFAIGIIGEYISRIFLESKKRPTYLIREIIK</sequence>
<evidence type="ECO:0000256" key="2">
    <source>
        <dbReference type="ARBA" id="ARBA00022676"/>
    </source>
</evidence>
<dbReference type="PANTHER" id="PTHR48090">
    <property type="entry name" value="UNDECAPRENYL-PHOSPHATE 4-DEOXY-4-FORMAMIDO-L-ARABINOSE TRANSFERASE-RELATED"/>
    <property type="match status" value="1"/>
</dbReference>
<evidence type="ECO:0000256" key="5">
    <source>
        <dbReference type="ARBA" id="ARBA00022989"/>
    </source>
</evidence>
<reference evidence="10" key="1">
    <citation type="journal article" date="2014" name="Sci. Data">
        <title>Genomes of diverse isolates of the marine cyanobacterium Prochlorococcus.</title>
        <authorList>
            <person name="Biller S."/>
            <person name="Berube P."/>
            <person name="Thompson J."/>
            <person name="Kelly L."/>
            <person name="Roggensack S."/>
            <person name="Awad L."/>
            <person name="Roache-Johnson K."/>
            <person name="Ding H."/>
            <person name="Giovannoni S.J."/>
            <person name="Moore L.R."/>
            <person name="Chisholm S.W."/>
        </authorList>
    </citation>
    <scope>NUCLEOTIDE SEQUENCE [LARGE SCALE GENOMIC DNA]</scope>
</reference>
<feature type="domain" description="Glycosyltransferase 2-like" evidence="8">
    <location>
        <begin position="6"/>
        <end position="168"/>
    </location>
</feature>
<evidence type="ECO:0000256" key="6">
    <source>
        <dbReference type="ARBA" id="ARBA00023136"/>
    </source>
</evidence>
<evidence type="ECO:0000256" key="4">
    <source>
        <dbReference type="ARBA" id="ARBA00022692"/>
    </source>
</evidence>
<keyword evidence="5 7" id="KW-1133">Transmembrane helix</keyword>